<keyword evidence="1" id="KW-0479">Metal-binding</keyword>
<gene>
    <name evidence="2" type="ORF">CEXT_310571</name>
</gene>
<dbReference type="PROSITE" id="PS00079">
    <property type="entry name" value="MULTICOPPER_OXIDASE1"/>
    <property type="match status" value="1"/>
</dbReference>
<dbReference type="Proteomes" id="UP001054945">
    <property type="component" value="Unassembled WGS sequence"/>
</dbReference>
<dbReference type="GO" id="GO:0046872">
    <property type="term" value="F:metal ion binding"/>
    <property type="evidence" value="ECO:0007669"/>
    <property type="project" value="UniProtKB-KW"/>
</dbReference>
<accession>A0AAV4UZK1</accession>
<dbReference type="EMBL" id="BPLR01013726">
    <property type="protein sequence ID" value="GIY63326.1"/>
    <property type="molecule type" value="Genomic_DNA"/>
</dbReference>
<comment type="caution">
    <text evidence="2">The sequence shown here is derived from an EMBL/GenBank/DDBJ whole genome shotgun (WGS) entry which is preliminary data.</text>
</comment>
<protein>
    <submittedName>
        <fullName evidence="2">Uncharacterized protein</fullName>
    </submittedName>
</protein>
<reference evidence="2 3" key="1">
    <citation type="submission" date="2021-06" db="EMBL/GenBank/DDBJ databases">
        <title>Caerostris extrusa draft genome.</title>
        <authorList>
            <person name="Kono N."/>
            <person name="Arakawa K."/>
        </authorList>
    </citation>
    <scope>NUCLEOTIDE SEQUENCE [LARGE SCALE GENOMIC DNA]</scope>
</reference>
<evidence type="ECO:0000256" key="1">
    <source>
        <dbReference type="ARBA" id="ARBA00022723"/>
    </source>
</evidence>
<evidence type="ECO:0000313" key="2">
    <source>
        <dbReference type="EMBL" id="GIY63326.1"/>
    </source>
</evidence>
<keyword evidence="3" id="KW-1185">Reference proteome</keyword>
<name>A0AAV4UZK1_CAEEX</name>
<proteinExistence type="predicted"/>
<dbReference type="InterPro" id="IPR033138">
    <property type="entry name" value="Cu_oxidase_CS"/>
</dbReference>
<dbReference type="AlphaFoldDB" id="A0AAV4UZK1"/>
<evidence type="ECO:0000313" key="3">
    <source>
        <dbReference type="Proteomes" id="UP001054945"/>
    </source>
</evidence>
<organism evidence="2 3">
    <name type="scientific">Caerostris extrusa</name>
    <name type="common">Bark spider</name>
    <name type="synonym">Caerostris bankana</name>
    <dbReference type="NCBI Taxonomy" id="172846"/>
    <lineage>
        <taxon>Eukaryota</taxon>
        <taxon>Metazoa</taxon>
        <taxon>Ecdysozoa</taxon>
        <taxon>Arthropoda</taxon>
        <taxon>Chelicerata</taxon>
        <taxon>Arachnida</taxon>
        <taxon>Araneae</taxon>
        <taxon>Araneomorphae</taxon>
        <taxon>Entelegynae</taxon>
        <taxon>Araneoidea</taxon>
        <taxon>Araneidae</taxon>
        <taxon>Caerostris</taxon>
    </lineage>
</organism>
<sequence>MVSPHISYCLINENQTTKKDVAETESKGITGYEYLTQEKGKKIKAVITYWCYLLSVWFTCDDVRIGSSIFGSLGDWWVRCLELWEIFKGLRALVGVRKTSILPRSLKNLIGEI</sequence>